<organism evidence="3 4">
    <name type="scientific">Jaapia argillacea MUCL 33604</name>
    <dbReference type="NCBI Taxonomy" id="933084"/>
    <lineage>
        <taxon>Eukaryota</taxon>
        <taxon>Fungi</taxon>
        <taxon>Dikarya</taxon>
        <taxon>Basidiomycota</taxon>
        <taxon>Agaricomycotina</taxon>
        <taxon>Agaricomycetes</taxon>
        <taxon>Agaricomycetidae</taxon>
        <taxon>Jaapiales</taxon>
        <taxon>Jaapiaceae</taxon>
        <taxon>Jaapia</taxon>
    </lineage>
</organism>
<evidence type="ECO:0000313" key="4">
    <source>
        <dbReference type="Proteomes" id="UP000027265"/>
    </source>
</evidence>
<dbReference type="InParanoid" id="A0A067QG55"/>
<dbReference type="GO" id="GO:0016020">
    <property type="term" value="C:membrane"/>
    <property type="evidence" value="ECO:0007669"/>
    <property type="project" value="InterPro"/>
</dbReference>
<proteinExistence type="predicted"/>
<protein>
    <recommendedName>
        <fullName evidence="2">D-arabinono-1,4-lactone oxidase C-terminal domain-containing protein</fullName>
    </recommendedName>
</protein>
<dbReference type="AlphaFoldDB" id="A0A067QG55"/>
<feature type="domain" description="D-arabinono-1,4-lactone oxidase C-terminal" evidence="2">
    <location>
        <begin position="99"/>
        <end position="205"/>
    </location>
</feature>
<dbReference type="InterPro" id="IPR010031">
    <property type="entry name" value="FAD_lactone_oxidase-like"/>
</dbReference>
<dbReference type="PANTHER" id="PTHR43762">
    <property type="entry name" value="L-GULONOLACTONE OXIDASE"/>
    <property type="match status" value="1"/>
</dbReference>
<dbReference type="STRING" id="933084.A0A067QG55"/>
<sequence>MNPVDAEYETTTDSKSERSAFNLFRSPHSRSLLTYVSSHNQNITHDRVSAHQRSNEFDVKRLLGSHCDIDKLEEVVSKSNTGIILKLELSAEEKLCFKDARFWTSFDHAVRDLEEFTQSSQYSRMWWFPQTNVAQIGLLDHTSEVDEASTEAPVDHTPTSIPPYTIPTTPRISIPLFDLWPEYLASWFVRGKTVTIDERYRIFNLDYQNPTELRPHLPAEIRFSEDEIWLSPSYGRRTGWIRITQYKPFGFDVPHGELFSNFASILLRHDARPHWTKAHNLGPGLLRKL</sequence>
<dbReference type="PANTHER" id="PTHR43762:SF1">
    <property type="entry name" value="D-ARABINONO-1,4-LACTONE OXIDASE"/>
    <property type="match status" value="1"/>
</dbReference>
<gene>
    <name evidence="3" type="ORF">JAAARDRAFT_202396</name>
</gene>
<accession>A0A067QG55</accession>
<dbReference type="Gene3D" id="3.30.70.2520">
    <property type="match status" value="1"/>
</dbReference>
<feature type="domain" description="D-arabinono-1,4-lactone oxidase C-terminal" evidence="2">
    <location>
        <begin position="211"/>
        <end position="287"/>
    </location>
</feature>
<keyword evidence="4" id="KW-1185">Reference proteome</keyword>
<dbReference type="Proteomes" id="UP000027265">
    <property type="component" value="Unassembled WGS sequence"/>
</dbReference>
<keyword evidence="1" id="KW-0560">Oxidoreductase</keyword>
<evidence type="ECO:0000259" key="2">
    <source>
        <dbReference type="Pfam" id="PF04030"/>
    </source>
</evidence>
<dbReference type="EMBL" id="KL197709">
    <property type="protein sequence ID" value="KDQ65180.1"/>
    <property type="molecule type" value="Genomic_DNA"/>
</dbReference>
<dbReference type="GO" id="GO:0005739">
    <property type="term" value="C:mitochondrion"/>
    <property type="evidence" value="ECO:0007669"/>
    <property type="project" value="TreeGrafter"/>
</dbReference>
<dbReference type="Pfam" id="PF04030">
    <property type="entry name" value="ALO"/>
    <property type="match status" value="2"/>
</dbReference>
<dbReference type="InterPro" id="IPR007173">
    <property type="entry name" value="ALO_C"/>
</dbReference>
<dbReference type="GO" id="GO:0003885">
    <property type="term" value="F:D-arabinono-1,4-lactone oxidase activity"/>
    <property type="evidence" value="ECO:0007669"/>
    <property type="project" value="InterPro"/>
</dbReference>
<evidence type="ECO:0000313" key="3">
    <source>
        <dbReference type="EMBL" id="KDQ65180.1"/>
    </source>
</evidence>
<dbReference type="OrthoDB" id="610608at2759"/>
<reference evidence="4" key="1">
    <citation type="journal article" date="2014" name="Proc. Natl. Acad. Sci. U.S.A.">
        <title>Extensive sampling of basidiomycete genomes demonstrates inadequacy of the white-rot/brown-rot paradigm for wood decay fungi.</title>
        <authorList>
            <person name="Riley R."/>
            <person name="Salamov A.A."/>
            <person name="Brown D.W."/>
            <person name="Nagy L.G."/>
            <person name="Floudas D."/>
            <person name="Held B.W."/>
            <person name="Levasseur A."/>
            <person name="Lombard V."/>
            <person name="Morin E."/>
            <person name="Otillar R."/>
            <person name="Lindquist E.A."/>
            <person name="Sun H."/>
            <person name="LaButti K.M."/>
            <person name="Schmutz J."/>
            <person name="Jabbour D."/>
            <person name="Luo H."/>
            <person name="Baker S.E."/>
            <person name="Pisabarro A.G."/>
            <person name="Walton J.D."/>
            <person name="Blanchette R.A."/>
            <person name="Henrissat B."/>
            <person name="Martin F."/>
            <person name="Cullen D."/>
            <person name="Hibbett D.S."/>
            <person name="Grigoriev I.V."/>
        </authorList>
    </citation>
    <scope>NUCLEOTIDE SEQUENCE [LARGE SCALE GENOMIC DNA]</scope>
    <source>
        <strain evidence="4">MUCL 33604</strain>
    </source>
</reference>
<dbReference type="HOGENOM" id="CLU_963326_0_0_1"/>
<evidence type="ECO:0000256" key="1">
    <source>
        <dbReference type="ARBA" id="ARBA00023002"/>
    </source>
</evidence>
<name>A0A067QG55_9AGAM</name>